<proteinExistence type="predicted"/>
<comment type="caution">
    <text evidence="2">The sequence shown here is derived from an EMBL/GenBank/DDBJ whole genome shotgun (WGS) entry which is preliminary data.</text>
</comment>
<dbReference type="Proteomes" id="UP001310248">
    <property type="component" value="Unassembled WGS sequence"/>
</dbReference>
<evidence type="ECO:0000313" key="2">
    <source>
        <dbReference type="EMBL" id="MEE1675264.1"/>
    </source>
</evidence>
<sequence length="55" mass="7016">MKRSRFDDMDEWDEEDLVHNAKSHKNQRDKARARRRIDEYNERKQLERYIDEDYN</sequence>
<protein>
    <recommendedName>
        <fullName evidence="4">DUF3545 domain-containing protein</fullName>
    </recommendedName>
</protein>
<dbReference type="RefSeq" id="WP_016403511.1">
    <property type="nucleotide sequence ID" value="NZ_JAYDYW010000012.1"/>
</dbReference>
<gene>
    <name evidence="2" type="ORF">SNR37_000589</name>
</gene>
<keyword evidence="3" id="KW-1185">Reference proteome</keyword>
<organism evidence="2 3">
    <name type="scientific">Agarivorans aestuarii</name>
    <dbReference type="NCBI Taxonomy" id="1563703"/>
    <lineage>
        <taxon>Bacteria</taxon>
        <taxon>Pseudomonadati</taxon>
        <taxon>Pseudomonadota</taxon>
        <taxon>Gammaproteobacteria</taxon>
        <taxon>Alteromonadales</taxon>
        <taxon>Alteromonadaceae</taxon>
        <taxon>Agarivorans</taxon>
    </lineage>
</organism>
<name>A0ABU7G7V1_9ALTE</name>
<dbReference type="EMBL" id="JAYDYW010000012">
    <property type="protein sequence ID" value="MEE1675264.1"/>
    <property type="molecule type" value="Genomic_DNA"/>
</dbReference>
<evidence type="ECO:0000256" key="1">
    <source>
        <dbReference type="SAM" id="MobiDB-lite"/>
    </source>
</evidence>
<accession>A0ABU7G7V1</accession>
<reference evidence="3" key="1">
    <citation type="submission" date="2023-07" db="EMBL/GenBank/DDBJ databases">
        <title>Draft genome sequence of Agarivorans aestuarii strain ZMCS4, a CAZymes producing bacteria isolated from the marine brown algae Clodostephus spongiosus.</title>
        <authorList>
            <person name="Lorente B."/>
            <person name="Cabral C."/>
            <person name="Frias J."/>
            <person name="Faria J."/>
            <person name="Toubarro D."/>
        </authorList>
    </citation>
    <scope>NUCLEOTIDE SEQUENCE [LARGE SCALE GENOMIC DNA]</scope>
    <source>
        <strain evidence="3">ZMCS4</strain>
    </source>
</reference>
<feature type="region of interest" description="Disordered" evidence="1">
    <location>
        <begin position="1"/>
        <end position="38"/>
    </location>
</feature>
<evidence type="ECO:0008006" key="4">
    <source>
        <dbReference type="Google" id="ProtNLM"/>
    </source>
</evidence>
<reference evidence="2 3" key="2">
    <citation type="submission" date="2023-12" db="EMBL/GenBank/DDBJ databases">
        <authorList>
            <consortium name="Cladostephus spongiosus"/>
            <person name="Lorente B."/>
            <person name="Cabral C."/>
            <person name="Frias J."/>
            <person name="Faria J."/>
            <person name="Toubarro D."/>
        </authorList>
    </citation>
    <scope>NUCLEOTIDE SEQUENCE [LARGE SCALE GENOMIC DNA]</scope>
    <source>
        <strain evidence="2 3">ZMCS4</strain>
    </source>
</reference>
<feature type="compositionally biased region" description="Basic and acidic residues" evidence="1">
    <location>
        <begin position="26"/>
        <end position="38"/>
    </location>
</feature>
<evidence type="ECO:0000313" key="3">
    <source>
        <dbReference type="Proteomes" id="UP001310248"/>
    </source>
</evidence>
<dbReference type="NCBIfam" id="NF046101">
    <property type="entry name" value="PA3496_fam"/>
    <property type="match status" value="1"/>
</dbReference>
<dbReference type="InterPro" id="IPR058059">
    <property type="entry name" value="PA3496-like"/>
</dbReference>